<evidence type="ECO:0000256" key="9">
    <source>
        <dbReference type="PIRNR" id="PIRNR000804"/>
    </source>
</evidence>
<keyword evidence="8" id="KW-0238">DNA-binding</keyword>
<feature type="domain" description="DNA polymerase III beta sliding clamp N-terminal" evidence="10">
    <location>
        <begin position="1"/>
        <end position="117"/>
    </location>
</feature>
<dbReference type="InterPro" id="IPR046938">
    <property type="entry name" value="DNA_clamp_sf"/>
</dbReference>
<sequence length="367" mass="39910">MKLEVLQENLNKALVSASRFVSPKAQLPVLGNILLKATKTKLIVASTNLEISVASSIGAQVKEEGEITVPARSITEIVANLLPGSMSISSEKEQLKIESQSSTLVLSGMNSADFPSVPQKIEVARAVPFPKEPFLNALGQVLFSTSIDETRPVLTGALMIFASGKLTLVATDGFRLSQKKISLPGKLNSRVIIPKTALIECLRLAPEEQEILFDYKEKENQIVFGFSDTVLSSRVLEGDFPDFEKIMPKQSSLSLELDKEDFLRAVKLASVFARDSANIVKLSIGKNSVEVLAESSQAGNQKTQVEAKTEGPGLEIAFNYRFLEELLHAIKGETLRVELSSPGSPGVFKDASDPDFIHLIMPVRVQS</sequence>
<dbReference type="STRING" id="1802479.A2Y68_01900"/>
<dbReference type="InterPro" id="IPR001001">
    <property type="entry name" value="DNA_polIII_beta"/>
</dbReference>
<evidence type="ECO:0000256" key="4">
    <source>
        <dbReference type="ARBA" id="ARBA00022679"/>
    </source>
</evidence>
<comment type="subunit">
    <text evidence="9">Forms a ring-shaped head-to-tail homodimer around DNA.</text>
</comment>
<dbReference type="AlphaFoldDB" id="A0A1F7X5B9"/>
<evidence type="ECO:0000313" key="14">
    <source>
        <dbReference type="Proteomes" id="UP000176778"/>
    </source>
</evidence>
<evidence type="ECO:0000259" key="11">
    <source>
        <dbReference type="Pfam" id="PF02767"/>
    </source>
</evidence>
<dbReference type="SMART" id="SM00480">
    <property type="entry name" value="POL3Bc"/>
    <property type="match status" value="1"/>
</dbReference>
<comment type="caution">
    <text evidence="13">The sequence shown here is derived from an EMBL/GenBank/DDBJ whole genome shotgun (WGS) entry which is preliminary data.</text>
</comment>
<dbReference type="Pfam" id="PF02767">
    <property type="entry name" value="DNA_pol3_beta_2"/>
    <property type="match status" value="1"/>
</dbReference>
<comment type="function">
    <text evidence="9">Confers DNA tethering and processivity to DNA polymerases and other proteins. Acts as a clamp, forming a ring around DNA (a reaction catalyzed by the clamp-loading complex) which diffuses in an ATP-independent manner freely and bidirectionally along dsDNA. Initially characterized for its ability to contact the catalytic subunit of DNA polymerase III (Pol III), a complex, multichain enzyme responsible for most of the replicative synthesis in bacteria; Pol III exhibits 3'-5' exonuclease proofreading activity. The beta chain is required for initiation of replication as well as for processivity of DNA replication.</text>
</comment>
<dbReference type="SUPFAM" id="SSF55979">
    <property type="entry name" value="DNA clamp"/>
    <property type="match status" value="3"/>
</dbReference>
<evidence type="ECO:0000256" key="1">
    <source>
        <dbReference type="ARBA" id="ARBA00004496"/>
    </source>
</evidence>
<evidence type="ECO:0000256" key="2">
    <source>
        <dbReference type="ARBA" id="ARBA00010752"/>
    </source>
</evidence>
<keyword evidence="6 9" id="KW-0235">DNA replication</keyword>
<comment type="similarity">
    <text evidence="2 9">Belongs to the beta sliding clamp family.</text>
</comment>
<evidence type="ECO:0000256" key="8">
    <source>
        <dbReference type="ARBA" id="ARBA00023125"/>
    </source>
</evidence>
<dbReference type="Pfam" id="PF02768">
    <property type="entry name" value="DNA_pol3_beta_3"/>
    <property type="match status" value="1"/>
</dbReference>
<evidence type="ECO:0000256" key="3">
    <source>
        <dbReference type="ARBA" id="ARBA00022490"/>
    </source>
</evidence>
<dbReference type="PANTHER" id="PTHR30478:SF0">
    <property type="entry name" value="BETA SLIDING CLAMP"/>
    <property type="match status" value="1"/>
</dbReference>
<dbReference type="Gene3D" id="3.10.150.10">
    <property type="entry name" value="DNA Polymerase III, subunit A, domain 2"/>
    <property type="match status" value="1"/>
</dbReference>
<dbReference type="GO" id="GO:0009360">
    <property type="term" value="C:DNA polymerase III complex"/>
    <property type="evidence" value="ECO:0007669"/>
    <property type="project" value="InterPro"/>
</dbReference>
<dbReference type="GO" id="GO:0003887">
    <property type="term" value="F:DNA-directed DNA polymerase activity"/>
    <property type="evidence" value="ECO:0007669"/>
    <property type="project" value="UniProtKB-UniRule"/>
</dbReference>
<evidence type="ECO:0000256" key="7">
    <source>
        <dbReference type="ARBA" id="ARBA00022932"/>
    </source>
</evidence>
<dbReference type="PANTHER" id="PTHR30478">
    <property type="entry name" value="DNA POLYMERASE III SUBUNIT BETA"/>
    <property type="match status" value="1"/>
</dbReference>
<dbReference type="GO" id="GO:0006271">
    <property type="term" value="P:DNA strand elongation involved in DNA replication"/>
    <property type="evidence" value="ECO:0007669"/>
    <property type="project" value="TreeGrafter"/>
</dbReference>
<feature type="domain" description="DNA polymerase III beta sliding clamp central" evidence="11">
    <location>
        <begin position="131"/>
        <end position="242"/>
    </location>
</feature>
<comment type="subcellular location">
    <subcellularLocation>
        <location evidence="1 9">Cytoplasm</location>
    </subcellularLocation>
</comment>
<dbReference type="InterPro" id="IPR022635">
    <property type="entry name" value="DNA_polIII_beta_C"/>
</dbReference>
<name>A0A1F7X5B9_9BACT</name>
<reference evidence="13 14" key="1">
    <citation type="journal article" date="2016" name="Nat. Commun.">
        <title>Thousands of microbial genomes shed light on interconnected biogeochemical processes in an aquifer system.</title>
        <authorList>
            <person name="Anantharaman K."/>
            <person name="Brown C.T."/>
            <person name="Hug L.A."/>
            <person name="Sharon I."/>
            <person name="Castelle C.J."/>
            <person name="Probst A.J."/>
            <person name="Thomas B.C."/>
            <person name="Singh A."/>
            <person name="Wilkins M.J."/>
            <person name="Karaoz U."/>
            <person name="Brodie E.L."/>
            <person name="Williams K.H."/>
            <person name="Hubbard S.S."/>
            <person name="Banfield J.F."/>
        </authorList>
    </citation>
    <scope>NUCLEOTIDE SEQUENCE [LARGE SCALE GENOMIC DNA]</scope>
</reference>
<evidence type="ECO:0000259" key="10">
    <source>
        <dbReference type="Pfam" id="PF00712"/>
    </source>
</evidence>
<dbReference type="InterPro" id="IPR022634">
    <property type="entry name" value="DNA_polIII_beta_N"/>
</dbReference>
<dbReference type="NCBIfam" id="TIGR00663">
    <property type="entry name" value="dnan"/>
    <property type="match status" value="1"/>
</dbReference>
<keyword evidence="5 9" id="KW-0548">Nucleotidyltransferase</keyword>
<organism evidence="13 14">
    <name type="scientific">Candidatus Woesebacteria bacterium RBG_13_46_13</name>
    <dbReference type="NCBI Taxonomy" id="1802479"/>
    <lineage>
        <taxon>Bacteria</taxon>
        <taxon>Candidatus Woeseibacteriota</taxon>
    </lineage>
</organism>
<evidence type="ECO:0000259" key="12">
    <source>
        <dbReference type="Pfam" id="PF02768"/>
    </source>
</evidence>
<proteinExistence type="inferred from homology"/>
<dbReference type="EMBL" id="MGFR01000001">
    <property type="protein sequence ID" value="OGM10171.1"/>
    <property type="molecule type" value="Genomic_DNA"/>
</dbReference>
<dbReference type="GO" id="GO:0008408">
    <property type="term" value="F:3'-5' exonuclease activity"/>
    <property type="evidence" value="ECO:0007669"/>
    <property type="project" value="InterPro"/>
</dbReference>
<dbReference type="Gene3D" id="3.70.10.10">
    <property type="match status" value="1"/>
</dbReference>
<gene>
    <name evidence="13" type="ORF">A2Y68_01900</name>
</gene>
<dbReference type="PIRSF" id="PIRSF000804">
    <property type="entry name" value="DNA_pol_III_b"/>
    <property type="match status" value="1"/>
</dbReference>
<evidence type="ECO:0000256" key="6">
    <source>
        <dbReference type="ARBA" id="ARBA00022705"/>
    </source>
</evidence>
<dbReference type="GO" id="GO:0003677">
    <property type="term" value="F:DNA binding"/>
    <property type="evidence" value="ECO:0007669"/>
    <property type="project" value="UniProtKB-UniRule"/>
</dbReference>
<dbReference type="InterPro" id="IPR022637">
    <property type="entry name" value="DNA_polIII_beta_cen"/>
</dbReference>
<dbReference type="Proteomes" id="UP000176778">
    <property type="component" value="Unassembled WGS sequence"/>
</dbReference>
<evidence type="ECO:0000256" key="5">
    <source>
        <dbReference type="ARBA" id="ARBA00022695"/>
    </source>
</evidence>
<keyword evidence="3 9" id="KW-0963">Cytoplasm</keyword>
<feature type="domain" description="DNA polymerase III beta sliding clamp C-terminal" evidence="12">
    <location>
        <begin position="245"/>
        <end position="364"/>
    </location>
</feature>
<dbReference type="GO" id="GO:0005737">
    <property type="term" value="C:cytoplasm"/>
    <property type="evidence" value="ECO:0007669"/>
    <property type="project" value="UniProtKB-SubCell"/>
</dbReference>
<evidence type="ECO:0000313" key="13">
    <source>
        <dbReference type="EMBL" id="OGM10171.1"/>
    </source>
</evidence>
<dbReference type="CDD" id="cd00140">
    <property type="entry name" value="beta_clamp"/>
    <property type="match status" value="1"/>
</dbReference>
<dbReference type="Pfam" id="PF00712">
    <property type="entry name" value="DNA_pol3_beta"/>
    <property type="match status" value="1"/>
</dbReference>
<accession>A0A1F7X5B9</accession>
<protein>
    <recommendedName>
        <fullName evidence="9">Beta sliding clamp</fullName>
    </recommendedName>
</protein>
<keyword evidence="7 9" id="KW-0239">DNA-directed DNA polymerase</keyword>
<keyword evidence="4 9" id="KW-0808">Transferase</keyword>